<dbReference type="SUPFAM" id="SSF51735">
    <property type="entry name" value="NAD(P)-binding Rossmann-fold domains"/>
    <property type="match status" value="1"/>
</dbReference>
<dbReference type="RefSeq" id="WP_036882892.1">
    <property type="nucleotide sequence ID" value="NZ_JQZW01000002.1"/>
</dbReference>
<dbReference type="InterPro" id="IPR001509">
    <property type="entry name" value="Epimerase_deHydtase"/>
</dbReference>
<dbReference type="EMBL" id="JQZW01000002">
    <property type="protein sequence ID" value="KGN99209.1"/>
    <property type="molecule type" value="Genomic_DNA"/>
</dbReference>
<dbReference type="AlphaFoldDB" id="A0A0A2GFF4"/>
<dbReference type="OrthoDB" id="329806at2"/>
<dbReference type="PANTHER" id="PTHR43103:SF3">
    <property type="entry name" value="ADP-L-GLYCERO-D-MANNO-HEPTOSE-6-EPIMERASE"/>
    <property type="match status" value="1"/>
</dbReference>
<reference evidence="4 5" key="1">
    <citation type="submission" date="2014-08" db="EMBL/GenBank/DDBJ databases">
        <title>Porphyromonas gingivicanis strain:COT-022_OH1391 Genome sequencing.</title>
        <authorList>
            <person name="Wallis C."/>
            <person name="Deusch O."/>
            <person name="O'Flynn C."/>
            <person name="Davis I."/>
            <person name="Jospin G."/>
            <person name="Darling A.E."/>
            <person name="Coil D.A."/>
            <person name="Alexiev A."/>
            <person name="Horsfall A."/>
            <person name="Kirkwood N."/>
            <person name="Harris S."/>
            <person name="Eisen J.A."/>
        </authorList>
    </citation>
    <scope>NUCLEOTIDE SEQUENCE [LARGE SCALE GENOMIC DNA]</scope>
    <source>
        <strain evidence="5">COT-022 OH1391</strain>
    </source>
</reference>
<dbReference type="PANTHER" id="PTHR43103">
    <property type="entry name" value="NUCLEOSIDE-DIPHOSPHATE-SUGAR EPIMERASE"/>
    <property type="match status" value="1"/>
</dbReference>
<evidence type="ECO:0000256" key="1">
    <source>
        <dbReference type="ARBA" id="ARBA00022857"/>
    </source>
</evidence>
<organism evidence="4 5">
    <name type="scientific">Porphyromonas gingivicanis</name>
    <dbReference type="NCBI Taxonomy" id="266762"/>
    <lineage>
        <taxon>Bacteria</taxon>
        <taxon>Pseudomonadati</taxon>
        <taxon>Bacteroidota</taxon>
        <taxon>Bacteroidia</taxon>
        <taxon>Bacteroidales</taxon>
        <taxon>Porphyromonadaceae</taxon>
        <taxon>Porphyromonas</taxon>
    </lineage>
</organism>
<feature type="domain" description="NAD-dependent epimerase/dehydratase" evidence="3">
    <location>
        <begin position="6"/>
        <end position="227"/>
    </location>
</feature>
<evidence type="ECO:0000313" key="4">
    <source>
        <dbReference type="EMBL" id="KGN99209.1"/>
    </source>
</evidence>
<dbReference type="STRING" id="266762.HQ36_01800"/>
<proteinExistence type="predicted"/>
<evidence type="ECO:0000313" key="5">
    <source>
        <dbReference type="Proteomes" id="UP000030134"/>
    </source>
</evidence>
<sequence length="341" mass="39368">MKKIKVLLTGASGTVGYQALLQLVAQEELFKITVFDMDTPQSRTLLEPFRDRVRLVYGDITQPNHSVEACRGVDYVIHLASLIPPMADENQVLAHRVNVEGTRNLISNLERYSPDVFVVYSSSVSVYGDRVETPEIRVSDPLKPSDRDYYATTKIAAEEILRSSRLRWSIFRLSAIIGAQNHKISPLMFHMPLNTPIEMTSPEDTARAFVHAAQHREELEGKIFNLGGGEQNRIHFRDLLVNNFRLFGLGKFNLPEKAFAEKNFHCGYYADGDDLERIVHFRQDTLAAYWQKVKESVPRWRYFLTRLVAPLIKKILLFRSEPWQAYQTGNKKEMKHYFRSF</sequence>
<evidence type="ECO:0000256" key="2">
    <source>
        <dbReference type="ARBA" id="ARBA00023277"/>
    </source>
</evidence>
<dbReference type="InterPro" id="IPR036291">
    <property type="entry name" value="NAD(P)-bd_dom_sf"/>
</dbReference>
<dbReference type="Gene3D" id="3.40.50.720">
    <property type="entry name" value="NAD(P)-binding Rossmann-like Domain"/>
    <property type="match status" value="1"/>
</dbReference>
<protein>
    <submittedName>
        <fullName evidence="4">NAD-binding protein</fullName>
    </submittedName>
</protein>
<dbReference type="Pfam" id="PF01370">
    <property type="entry name" value="Epimerase"/>
    <property type="match status" value="1"/>
</dbReference>
<dbReference type="Proteomes" id="UP000030134">
    <property type="component" value="Unassembled WGS sequence"/>
</dbReference>
<comment type="caution">
    <text evidence="4">The sequence shown here is derived from an EMBL/GenBank/DDBJ whole genome shotgun (WGS) entry which is preliminary data.</text>
</comment>
<evidence type="ECO:0000259" key="3">
    <source>
        <dbReference type="Pfam" id="PF01370"/>
    </source>
</evidence>
<dbReference type="eggNOG" id="COG0451">
    <property type="taxonomic scope" value="Bacteria"/>
</dbReference>
<keyword evidence="2" id="KW-0119">Carbohydrate metabolism</keyword>
<accession>A0A0A2GFF4</accession>
<name>A0A0A2GFF4_9PORP</name>
<gene>
    <name evidence="4" type="ORF">HQ36_01800</name>
</gene>
<keyword evidence="1" id="KW-0521">NADP</keyword>
<keyword evidence="5" id="KW-1185">Reference proteome</keyword>